<dbReference type="EC" id="6.3.2.29" evidence="3"/>
<evidence type="ECO:0000313" key="4">
    <source>
        <dbReference type="Proteomes" id="UP001198701"/>
    </source>
</evidence>
<evidence type="ECO:0000313" key="3">
    <source>
        <dbReference type="EMBL" id="MCC6071483.1"/>
    </source>
</evidence>
<reference evidence="3 4" key="1">
    <citation type="submission" date="2021-11" db="EMBL/GenBank/DDBJ databases">
        <authorList>
            <person name="Huq M.A."/>
        </authorList>
    </citation>
    <scope>NUCLEOTIDE SEQUENCE [LARGE SCALE GENOMIC DNA]</scope>
    <source>
        <strain evidence="3 4">MAHUQ-52</strain>
    </source>
</reference>
<dbReference type="SUPFAM" id="SSF56059">
    <property type="entry name" value="Glutathione synthetase ATP-binding domain-like"/>
    <property type="match status" value="1"/>
</dbReference>
<dbReference type="NCBIfam" id="TIGR02068">
    <property type="entry name" value="cya_phycin_syn"/>
    <property type="match status" value="1"/>
</dbReference>
<dbReference type="SUPFAM" id="SSF53623">
    <property type="entry name" value="MurD-like peptide ligases, catalytic domain"/>
    <property type="match status" value="1"/>
</dbReference>
<accession>A0ABS8ITH9</accession>
<gene>
    <name evidence="3" type="primary">cphA</name>
    <name evidence="3" type="ORF">LMJ30_10985</name>
</gene>
<keyword evidence="3" id="KW-0436">Ligase</keyword>
<dbReference type="PROSITE" id="PS50975">
    <property type="entry name" value="ATP_GRASP"/>
    <property type="match status" value="1"/>
</dbReference>
<feature type="domain" description="ATP-grasp" evidence="2">
    <location>
        <begin position="225"/>
        <end position="478"/>
    </location>
</feature>
<proteinExistence type="predicted"/>
<dbReference type="Proteomes" id="UP001198701">
    <property type="component" value="Unassembled WGS sequence"/>
</dbReference>
<keyword evidence="1" id="KW-0067">ATP-binding</keyword>
<dbReference type="InterPro" id="IPR036565">
    <property type="entry name" value="Mur-like_cat_sf"/>
</dbReference>
<organism evidence="3 4">
    <name type="scientific">Massilia agrisoli</name>
    <dbReference type="NCBI Taxonomy" id="2892444"/>
    <lineage>
        <taxon>Bacteria</taxon>
        <taxon>Pseudomonadati</taxon>
        <taxon>Pseudomonadota</taxon>
        <taxon>Betaproteobacteria</taxon>
        <taxon>Burkholderiales</taxon>
        <taxon>Oxalobacteraceae</taxon>
        <taxon>Telluria group</taxon>
        <taxon>Massilia</taxon>
    </lineage>
</organism>
<evidence type="ECO:0000256" key="1">
    <source>
        <dbReference type="PROSITE-ProRule" id="PRU00409"/>
    </source>
</evidence>
<dbReference type="GO" id="GO:0071161">
    <property type="term" value="F:cyanophycin synthetase activity (L-arginine-adding)"/>
    <property type="evidence" value="ECO:0007669"/>
    <property type="project" value="UniProtKB-EC"/>
</dbReference>
<dbReference type="PANTHER" id="PTHR21621:SF0">
    <property type="entry name" value="BETA-CITRYLGLUTAMATE SYNTHASE B-RELATED"/>
    <property type="match status" value="1"/>
</dbReference>
<dbReference type="InterPro" id="IPR011761">
    <property type="entry name" value="ATP-grasp"/>
</dbReference>
<dbReference type="Pfam" id="PF18921">
    <property type="entry name" value="Cyanophycin_syn"/>
    <property type="match status" value="1"/>
</dbReference>
<name>A0ABS8ITH9_9BURK</name>
<keyword evidence="1" id="KW-0547">Nucleotide-binding</keyword>
<dbReference type="EMBL" id="JAJHPV010000013">
    <property type="protein sequence ID" value="MCC6071483.1"/>
    <property type="molecule type" value="Genomic_DNA"/>
</dbReference>
<dbReference type="Gene3D" id="3.40.1190.10">
    <property type="entry name" value="Mur-like, catalytic domain"/>
    <property type="match status" value="1"/>
</dbReference>
<dbReference type="InterPro" id="IPR013815">
    <property type="entry name" value="ATP_grasp_subdomain_1"/>
</dbReference>
<keyword evidence="4" id="KW-1185">Reference proteome</keyword>
<dbReference type="NCBIfam" id="NF010623">
    <property type="entry name" value="PRK14016.1"/>
    <property type="match status" value="1"/>
</dbReference>
<evidence type="ECO:0000259" key="2">
    <source>
        <dbReference type="PROSITE" id="PS50975"/>
    </source>
</evidence>
<comment type="caution">
    <text evidence="3">The sequence shown here is derived from an EMBL/GenBank/DDBJ whole genome shotgun (WGS) entry which is preliminary data.</text>
</comment>
<dbReference type="InterPro" id="IPR011810">
    <property type="entry name" value="Cya_phycin_syn"/>
</dbReference>
<dbReference type="PANTHER" id="PTHR21621">
    <property type="entry name" value="RIBOSOMAL PROTEIN S6 MODIFICATION PROTEIN"/>
    <property type="match status" value="1"/>
</dbReference>
<dbReference type="InterPro" id="IPR044019">
    <property type="entry name" value="Cyanophycin_syn_N"/>
</dbReference>
<protein>
    <submittedName>
        <fullName evidence="3">Cyanophycin synthetase</fullName>
        <ecNumber evidence="3">6.3.2.29</ecNumber>
        <ecNumber evidence="3">6.3.2.30</ecNumber>
    </submittedName>
</protein>
<dbReference type="InterPro" id="IPR005479">
    <property type="entry name" value="CPAse_ATP-bd"/>
</dbReference>
<sequence>MTKKKEIEFLRVTHLRGPNIWTYRPVIEAWLDIGALEDFPSNLLPGLYERLVALLPGLVEHRCGVGERGGFLERLREGTWSGHILEHVVLELQNLAGMRTGFGKTRSTSKVGIYKMAFRTRQEKVGRAALVAGRDLLMAAIEDKPFDLATVVRDLQEMVDDCCLGPSTGHIVEAATDRRIPSIRLTEGNLVQLGHGAAQRRIWTAETDRTSAIAEGISSDKDLTKTLLKSCGLPVPEGSLVRSAEEAWEEAQDIGLPVVIKPYDGNHGRGVSLNLMTQADVEAAYNVAARKGGSKSVIVERFVTGDEHRLLVVGKQLVAAAKGESLWVTGDGVLNIIELCNRDINIDPRRGETEDHPLGLIKPDVSAEIILELARQGMDAQSVPLAGQKVLIQPNGNVAIDVTDDVHPSVAAAATLAARVVGLDIAGIDLVMEDISRPLEEQGGAIIEVNASPGLLAHLKPAIGKPREIGSAIVGNLFAPDETGRIPIIGVTGTRDTSLIARMVGCMLRLTGVHTGVVNATGLYLDERKVSSANSMTFDAGERLLINRTVQAAVFESDARMILTEGLAYDRCAVGVVTDMDGVESLGEFYIEDMDAMANVIRAQVDVIMSDGAAVLNAAITEVAELATLCDGEVIFYAEDHALPAIAEHRAGGHRAVFARDGAIVLAEGSDETVLLAVSALKPATAASQGAVLAAVASIWALGMEPGLIAAGLRNFDASQAGH</sequence>
<dbReference type="Gene3D" id="3.30.470.20">
    <property type="entry name" value="ATP-grasp fold, B domain"/>
    <property type="match status" value="1"/>
</dbReference>
<dbReference type="GO" id="GO:0071160">
    <property type="term" value="F:cyanophycin synthetase activity (L-aspartate-adding)"/>
    <property type="evidence" value="ECO:0007669"/>
    <property type="project" value="UniProtKB-EC"/>
</dbReference>
<dbReference type="RefSeq" id="WP_229432394.1">
    <property type="nucleotide sequence ID" value="NZ_JAJHPV010000013.1"/>
</dbReference>
<dbReference type="Pfam" id="PF02786">
    <property type="entry name" value="CPSase_L_D2"/>
    <property type="match status" value="1"/>
</dbReference>
<dbReference type="Gene3D" id="3.30.1490.20">
    <property type="entry name" value="ATP-grasp fold, A domain"/>
    <property type="match status" value="1"/>
</dbReference>
<dbReference type="EC" id="6.3.2.30" evidence="3"/>